<accession>A0ABS6IIY6</accession>
<name>A0ABS6IIY6_9HYPH</name>
<comment type="caution">
    <text evidence="6">The sequence shown here is derived from an EMBL/GenBank/DDBJ whole genome shotgun (WGS) entry which is preliminary data.</text>
</comment>
<dbReference type="Proteomes" id="UP000727907">
    <property type="component" value="Unassembled WGS sequence"/>
</dbReference>
<evidence type="ECO:0000256" key="3">
    <source>
        <dbReference type="ARBA" id="ARBA00022837"/>
    </source>
</evidence>
<evidence type="ECO:0000256" key="2">
    <source>
        <dbReference type="ARBA" id="ARBA00022723"/>
    </source>
</evidence>
<feature type="domain" description="Sulfatase N-terminal" evidence="5">
    <location>
        <begin position="64"/>
        <end position="483"/>
    </location>
</feature>
<dbReference type="RefSeq" id="WP_216960292.1">
    <property type="nucleotide sequence ID" value="NZ_JAHOPB010000001.1"/>
</dbReference>
<feature type="signal peptide" evidence="4">
    <location>
        <begin position="1"/>
        <end position="26"/>
    </location>
</feature>
<dbReference type="InterPro" id="IPR000917">
    <property type="entry name" value="Sulfatase_N"/>
</dbReference>
<dbReference type="InterPro" id="IPR050738">
    <property type="entry name" value="Sulfatase"/>
</dbReference>
<proteinExistence type="inferred from homology"/>
<dbReference type="PANTHER" id="PTHR42693:SF43">
    <property type="entry name" value="BLL2667 PROTEIN"/>
    <property type="match status" value="1"/>
</dbReference>
<keyword evidence="2" id="KW-0479">Metal-binding</keyword>
<keyword evidence="3" id="KW-0106">Calcium</keyword>
<dbReference type="InterPro" id="IPR024607">
    <property type="entry name" value="Sulfatase_CS"/>
</dbReference>
<feature type="chain" id="PRO_5047330564" evidence="4">
    <location>
        <begin position="27"/>
        <end position="791"/>
    </location>
</feature>
<evidence type="ECO:0000256" key="4">
    <source>
        <dbReference type="SAM" id="SignalP"/>
    </source>
</evidence>
<dbReference type="PANTHER" id="PTHR42693">
    <property type="entry name" value="ARYLSULFATASE FAMILY MEMBER"/>
    <property type="match status" value="1"/>
</dbReference>
<gene>
    <name evidence="6" type="ORF">KQ910_12340</name>
</gene>
<evidence type="ECO:0000313" key="7">
    <source>
        <dbReference type="Proteomes" id="UP000727907"/>
    </source>
</evidence>
<organism evidence="6 7">
    <name type="scientific">Reyranella humidisoli</name>
    <dbReference type="NCBI Taxonomy" id="2849149"/>
    <lineage>
        <taxon>Bacteria</taxon>
        <taxon>Pseudomonadati</taxon>
        <taxon>Pseudomonadota</taxon>
        <taxon>Alphaproteobacteria</taxon>
        <taxon>Hyphomicrobiales</taxon>
        <taxon>Reyranellaceae</taxon>
        <taxon>Reyranella</taxon>
    </lineage>
</organism>
<evidence type="ECO:0000256" key="1">
    <source>
        <dbReference type="ARBA" id="ARBA00008779"/>
    </source>
</evidence>
<reference evidence="6 7" key="1">
    <citation type="submission" date="2021-06" db="EMBL/GenBank/DDBJ databases">
        <authorList>
            <person name="Lee D.H."/>
        </authorList>
    </citation>
    <scope>NUCLEOTIDE SEQUENCE [LARGE SCALE GENOMIC DNA]</scope>
    <source>
        <strain evidence="6 7">MMS21-HV4-11</strain>
    </source>
</reference>
<dbReference type="EMBL" id="JAHOPB010000001">
    <property type="protein sequence ID" value="MBU8874554.1"/>
    <property type="molecule type" value="Genomic_DNA"/>
</dbReference>
<evidence type="ECO:0000259" key="5">
    <source>
        <dbReference type="Pfam" id="PF00884"/>
    </source>
</evidence>
<keyword evidence="7" id="KW-1185">Reference proteome</keyword>
<comment type="similarity">
    <text evidence="1">Belongs to the sulfatase family.</text>
</comment>
<dbReference type="CDD" id="cd16025">
    <property type="entry name" value="PAS_like"/>
    <property type="match status" value="1"/>
</dbReference>
<sequence>MTKRSNLLCSTVAIALATAIVPSAYGQEKLPFPPVPSGSKAARTMQESTYHPLPVPRRLPAGAPNILIILIDDAGPALPSTYGGDINTPTLSRIANSGVSFNRFHTTAMCSPTRASLLTGQNHHRVGAGQIASLANDWDGYSGMWPATGASVAKVLGYYGYATSAFGKWHNTPHADTSQAGPFERWPTGRLVGFDYFYGFLAGESSQWEPALVENLNRIETPHRKGYHLTEDLADKGVAWIRQQRALAPDQPFLMYWAPGGVHAPHHIFKEWADKYKGRFDDGWDAMRERVVARQKQQGYIPADTRLTPRPATLAAWKDIPESEKPFQRRLMEVFAGFAEHTDTQAGRLIDELERLGIRDNTLVFYIWGDNGSSAEGQGGSISEFLAQSGTATEIKDHIRVMNELGGLDALGGDKMDNHYHAGWAWAGSAPYQGTKLLASHFGGTRNPLAVSWPRSVKADAKPHPQFHHVNDVVPTIYEVLGIPAPKEVDGVTQEPLDGTSMVYALSSAEAPDRKKTQYFEIMGSRSIYHEGFIASALGPRLPWQTGIDPAIFKWTPDNDVWELYDLKRDFSQSVDLAKQQPEKLAEMIRLFDVEAKANHAYPIGGGLWVGLHPEYTKQNPATEFHYTADVVRIPEAGAPKLGLRSSLVTIEADLTAGSEGVLYALGGFSGGLAAWVDKGRISFEYNLYEIERTRIETTGALPSGRVKIEIESRADPKVRNGPMDVTIRVNGTEMARGRVQRTTGYAMSGNDAFDVGRDSYSPVSPAYAERAPFKFTGRIDRLDVKYLTAN</sequence>
<dbReference type="Pfam" id="PF00884">
    <property type="entry name" value="Sulfatase"/>
    <property type="match status" value="1"/>
</dbReference>
<keyword evidence="4" id="KW-0732">Signal</keyword>
<protein>
    <submittedName>
        <fullName evidence="6">Arylsulfatase</fullName>
    </submittedName>
</protein>
<dbReference type="PROSITE" id="PS00523">
    <property type="entry name" value="SULFATASE_1"/>
    <property type="match status" value="1"/>
</dbReference>
<evidence type="ECO:0000313" key="6">
    <source>
        <dbReference type="EMBL" id="MBU8874554.1"/>
    </source>
</evidence>